<evidence type="ECO:0000313" key="10">
    <source>
        <dbReference type="Proteomes" id="UP000829708"/>
    </source>
</evidence>
<dbReference type="PROSITE" id="PS50110">
    <property type="entry name" value="RESPONSE_REGULATORY"/>
    <property type="match status" value="1"/>
</dbReference>
<evidence type="ECO:0000256" key="2">
    <source>
        <dbReference type="ARBA" id="ARBA00022840"/>
    </source>
</evidence>
<reference evidence="10" key="1">
    <citation type="journal article" date="2024" name="J Bioinform Genom">
        <title>Complete genome sequence of the type strain bacterium Sphaerochaeta associata GLS2t (VKM B-2742)t.</title>
        <authorList>
            <person name="Troshina O.Y."/>
            <person name="Tepeeva A.N."/>
            <person name="Arzamasceva V.O."/>
            <person name="Whitman W.B."/>
            <person name="Varghese N."/>
            <person name="Shapiro N."/>
            <person name="Woyke T."/>
            <person name="Kripides N.C."/>
            <person name="Vasilenko O.V."/>
        </authorList>
    </citation>
    <scope>NUCLEOTIDE SEQUENCE [LARGE SCALE GENOMIC DNA]</scope>
    <source>
        <strain evidence="10">GLS2T</strain>
    </source>
</reference>
<dbReference type="InterPro" id="IPR001789">
    <property type="entry name" value="Sig_transdc_resp-reg_receiver"/>
</dbReference>
<dbReference type="PROSITE" id="PS00676">
    <property type="entry name" value="SIGMA54_INTERACT_2"/>
    <property type="match status" value="1"/>
</dbReference>
<dbReference type="SUPFAM" id="SSF52540">
    <property type="entry name" value="P-loop containing nucleoside triphosphate hydrolases"/>
    <property type="match status" value="1"/>
</dbReference>
<keyword evidence="2" id="KW-0067">ATP-binding</keyword>
<keyword evidence="6" id="KW-0597">Phosphoprotein</keyword>
<dbReference type="SUPFAM" id="SSF46689">
    <property type="entry name" value="Homeodomain-like"/>
    <property type="match status" value="1"/>
</dbReference>
<dbReference type="Gene3D" id="1.10.10.60">
    <property type="entry name" value="Homeodomain-like"/>
    <property type="match status" value="1"/>
</dbReference>
<feature type="domain" description="Response regulatory" evidence="8">
    <location>
        <begin position="4"/>
        <end position="118"/>
    </location>
</feature>
<proteinExistence type="predicted"/>
<dbReference type="Pfam" id="PF00158">
    <property type="entry name" value="Sigma54_activat"/>
    <property type="match status" value="1"/>
</dbReference>
<dbReference type="InterPro" id="IPR025944">
    <property type="entry name" value="Sigma_54_int_dom_CS"/>
</dbReference>
<evidence type="ECO:0000256" key="6">
    <source>
        <dbReference type="PROSITE-ProRule" id="PRU00169"/>
    </source>
</evidence>
<dbReference type="PRINTS" id="PR01590">
    <property type="entry name" value="HTHFIS"/>
</dbReference>
<dbReference type="InterPro" id="IPR027417">
    <property type="entry name" value="P-loop_NTPase"/>
</dbReference>
<dbReference type="SUPFAM" id="SSF52172">
    <property type="entry name" value="CheY-like"/>
    <property type="match status" value="1"/>
</dbReference>
<evidence type="ECO:0000256" key="3">
    <source>
        <dbReference type="ARBA" id="ARBA00023015"/>
    </source>
</evidence>
<evidence type="ECO:0000256" key="1">
    <source>
        <dbReference type="ARBA" id="ARBA00022741"/>
    </source>
</evidence>
<dbReference type="Gene3D" id="3.40.50.2300">
    <property type="match status" value="1"/>
</dbReference>
<dbReference type="InterPro" id="IPR011006">
    <property type="entry name" value="CheY-like_superfamily"/>
</dbReference>
<dbReference type="Proteomes" id="UP000829708">
    <property type="component" value="Chromosome"/>
</dbReference>
<keyword evidence="5" id="KW-0804">Transcription</keyword>
<dbReference type="InterPro" id="IPR003593">
    <property type="entry name" value="AAA+_ATPase"/>
</dbReference>
<gene>
    <name evidence="9" type="ORF">MUG09_07160</name>
</gene>
<dbReference type="PANTHER" id="PTHR32071">
    <property type="entry name" value="TRANSCRIPTIONAL REGULATORY PROTEIN"/>
    <property type="match status" value="1"/>
</dbReference>
<dbReference type="InterPro" id="IPR025662">
    <property type="entry name" value="Sigma_54_int_dom_ATP-bd_1"/>
</dbReference>
<accession>A0ABY4DFG2</accession>
<dbReference type="InterPro" id="IPR002197">
    <property type="entry name" value="HTH_Fis"/>
</dbReference>
<evidence type="ECO:0000259" key="8">
    <source>
        <dbReference type="PROSITE" id="PS50110"/>
    </source>
</evidence>
<dbReference type="Pfam" id="PF02954">
    <property type="entry name" value="HTH_8"/>
    <property type="match status" value="1"/>
</dbReference>
<dbReference type="SMART" id="SM00448">
    <property type="entry name" value="REC"/>
    <property type="match status" value="1"/>
</dbReference>
<dbReference type="Gene3D" id="1.10.8.60">
    <property type="match status" value="1"/>
</dbReference>
<dbReference type="InterPro" id="IPR002078">
    <property type="entry name" value="Sigma_54_int"/>
</dbReference>
<dbReference type="InterPro" id="IPR025943">
    <property type="entry name" value="Sigma_54_int_dom_ATP-bd_2"/>
</dbReference>
<evidence type="ECO:0000256" key="5">
    <source>
        <dbReference type="ARBA" id="ARBA00023163"/>
    </source>
</evidence>
<dbReference type="Pfam" id="PF00072">
    <property type="entry name" value="Response_reg"/>
    <property type="match status" value="1"/>
</dbReference>
<dbReference type="SMART" id="SM00382">
    <property type="entry name" value="AAA"/>
    <property type="match status" value="1"/>
</dbReference>
<keyword evidence="3" id="KW-0805">Transcription regulation</keyword>
<feature type="modified residue" description="4-aspartylphosphate" evidence="6">
    <location>
        <position position="53"/>
    </location>
</feature>
<dbReference type="Gene3D" id="3.40.50.300">
    <property type="entry name" value="P-loop containing nucleotide triphosphate hydrolases"/>
    <property type="match status" value="1"/>
</dbReference>
<dbReference type="InterPro" id="IPR009057">
    <property type="entry name" value="Homeodomain-like_sf"/>
</dbReference>
<keyword evidence="10" id="KW-1185">Reference proteome</keyword>
<name>A0ABY4DFG2_9SPIR</name>
<dbReference type="InterPro" id="IPR058031">
    <property type="entry name" value="AAA_lid_NorR"/>
</dbReference>
<organism evidence="9 10">
    <name type="scientific">Sphaerochaeta associata</name>
    <dbReference type="NCBI Taxonomy" id="1129264"/>
    <lineage>
        <taxon>Bacteria</taxon>
        <taxon>Pseudomonadati</taxon>
        <taxon>Spirochaetota</taxon>
        <taxon>Spirochaetia</taxon>
        <taxon>Spirochaetales</taxon>
        <taxon>Sphaerochaetaceae</taxon>
        <taxon>Sphaerochaeta</taxon>
    </lineage>
</organism>
<dbReference type="PROSITE" id="PS00688">
    <property type="entry name" value="SIGMA54_INTERACT_3"/>
    <property type="match status" value="1"/>
</dbReference>
<dbReference type="PROSITE" id="PS00675">
    <property type="entry name" value="SIGMA54_INTERACT_1"/>
    <property type="match status" value="1"/>
</dbReference>
<sequence>MKRSILICDDEKNIRSGLAMAMELEGYESIEATDGQDAWDKINKMGVDLVITDLRMPRMSGEDLLRKIIGAYPRMPVIILTGHGTIETAVEAMRGGAVDFFTKPVDLDRLSLVVRKALSDTDLYAEHERLKEEVQQLKARNRYDRIIGKSQKMVELMDTVSQVAPTKASVLITGESGVGKELVADAIHELSNRSKGPFIKVHCAALTASLLESELFGHEKGSFTGAVKEKKGRFELADGGTIFLDEIGEIDAQTQVKLLRVLQERQFERVGGEKSITVDVRIVCATNRDLPKEIEKGNFREDLYYRLNVVHLDVPPLRERKDDIPLLMTSFLQQFNSENGRSIEAFSNQAKRALLGYEWPGNIRELRNCIESAVVLARTSIIEVEDLPVHIGKAQNASSVSLEVGITLAEAEKQLIISTLASCAGNKTKAAEVLGIGRKTLHRKLQEYHIDEA</sequence>
<evidence type="ECO:0000256" key="4">
    <source>
        <dbReference type="ARBA" id="ARBA00023125"/>
    </source>
</evidence>
<dbReference type="Pfam" id="PF25601">
    <property type="entry name" value="AAA_lid_14"/>
    <property type="match status" value="1"/>
</dbReference>
<dbReference type="RefSeq" id="WP_244774936.1">
    <property type="nucleotide sequence ID" value="NZ_CP094929.1"/>
</dbReference>
<dbReference type="CDD" id="cd00009">
    <property type="entry name" value="AAA"/>
    <property type="match status" value="1"/>
</dbReference>
<evidence type="ECO:0000313" key="9">
    <source>
        <dbReference type="EMBL" id="UOM52537.1"/>
    </source>
</evidence>
<keyword evidence="4" id="KW-0238">DNA-binding</keyword>
<protein>
    <submittedName>
        <fullName evidence="9">Sigma-54 dependent transcriptional regulator</fullName>
    </submittedName>
</protein>
<dbReference type="EMBL" id="CP094929">
    <property type="protein sequence ID" value="UOM52537.1"/>
    <property type="molecule type" value="Genomic_DNA"/>
</dbReference>
<keyword evidence="1" id="KW-0547">Nucleotide-binding</keyword>
<evidence type="ECO:0000259" key="7">
    <source>
        <dbReference type="PROSITE" id="PS50045"/>
    </source>
</evidence>
<feature type="domain" description="Sigma-54 factor interaction" evidence="7">
    <location>
        <begin position="146"/>
        <end position="375"/>
    </location>
</feature>
<dbReference type="PROSITE" id="PS50045">
    <property type="entry name" value="SIGMA54_INTERACT_4"/>
    <property type="match status" value="1"/>
</dbReference>